<dbReference type="Proteomes" id="UP000789572">
    <property type="component" value="Unassembled WGS sequence"/>
</dbReference>
<feature type="domain" description="MACPF-like" evidence="1">
    <location>
        <begin position="60"/>
        <end position="211"/>
    </location>
</feature>
<evidence type="ECO:0000313" key="2">
    <source>
        <dbReference type="EMBL" id="CAG8638412.1"/>
    </source>
</evidence>
<accession>A0A9N9DKK5</accession>
<dbReference type="EMBL" id="CAJVPJ010003321">
    <property type="protein sequence ID" value="CAG8638412.1"/>
    <property type="molecule type" value="Genomic_DNA"/>
</dbReference>
<feature type="non-terminal residue" evidence="2">
    <location>
        <position position="1"/>
    </location>
</feature>
<keyword evidence="3" id="KW-1185">Reference proteome</keyword>
<organism evidence="2 3">
    <name type="scientific">Paraglomus occultum</name>
    <dbReference type="NCBI Taxonomy" id="144539"/>
    <lineage>
        <taxon>Eukaryota</taxon>
        <taxon>Fungi</taxon>
        <taxon>Fungi incertae sedis</taxon>
        <taxon>Mucoromycota</taxon>
        <taxon>Glomeromycotina</taxon>
        <taxon>Glomeromycetes</taxon>
        <taxon>Paraglomerales</taxon>
        <taxon>Paraglomeraceae</taxon>
        <taxon>Paraglomus</taxon>
    </lineage>
</organism>
<name>A0A9N9DKK5_9GLOM</name>
<proteinExistence type="predicted"/>
<reference evidence="2" key="1">
    <citation type="submission" date="2021-06" db="EMBL/GenBank/DDBJ databases">
        <authorList>
            <person name="Kallberg Y."/>
            <person name="Tangrot J."/>
            <person name="Rosling A."/>
        </authorList>
    </citation>
    <scope>NUCLEOTIDE SEQUENCE</scope>
    <source>
        <strain evidence="2">IA702</strain>
    </source>
</reference>
<dbReference type="AlphaFoldDB" id="A0A9N9DKK5"/>
<comment type="caution">
    <text evidence="2">The sequence shown here is derived from an EMBL/GenBank/DDBJ whole genome shotgun (WGS) entry which is preliminary data.</text>
</comment>
<evidence type="ECO:0000259" key="1">
    <source>
        <dbReference type="Pfam" id="PF22693"/>
    </source>
</evidence>
<evidence type="ECO:0000313" key="3">
    <source>
        <dbReference type="Proteomes" id="UP000789572"/>
    </source>
</evidence>
<dbReference type="Pfam" id="PF22693">
    <property type="entry name" value="MACPF_1"/>
    <property type="match status" value="1"/>
</dbReference>
<protein>
    <submittedName>
        <fullName evidence="2">9448_t:CDS:1</fullName>
    </submittedName>
</protein>
<gene>
    <name evidence="2" type="ORF">POCULU_LOCUS9283</name>
</gene>
<dbReference type="OrthoDB" id="2334385at2759"/>
<dbReference type="InterPro" id="IPR054586">
    <property type="entry name" value="MACPF_1_fungal"/>
</dbReference>
<sequence length="226" mass="26306">MKLDMYFCNKGGPNIIPKSEEATIYLHQILGDNNELRIKRSEKIKEIIPRLIEEKRLNCGIRWTKNGPKQSDNVAFKFNRHEFGTHCSEYRCRFEKSNKNLCENGIEWKLDLNMSWLSFAGSIGTHFAQNGSNGVEHKSCRILERYSQKKLLMEREHIKPSEEFKSDVEQALKLETQEEKREALNEVCKKYGHFWARAMQLGGLIVKNEEEYKETNIQSTGGTMGI</sequence>